<dbReference type="RefSeq" id="WP_107843762.1">
    <property type="nucleotide sequence ID" value="NZ_QBKS01000001.1"/>
</dbReference>
<evidence type="ECO:0000256" key="1">
    <source>
        <dbReference type="ARBA" id="ARBA00004370"/>
    </source>
</evidence>
<feature type="transmembrane region" description="Helical" evidence="5">
    <location>
        <begin position="82"/>
        <end position="103"/>
    </location>
</feature>
<evidence type="ECO:0000313" key="6">
    <source>
        <dbReference type="EMBL" id="PTX55475.1"/>
    </source>
</evidence>
<keyword evidence="7" id="KW-1185">Reference proteome</keyword>
<dbReference type="SUPFAM" id="SSF161084">
    <property type="entry name" value="MAPEG domain-like"/>
    <property type="match status" value="1"/>
</dbReference>
<dbReference type="Gene3D" id="1.20.120.550">
    <property type="entry name" value="Membrane associated eicosanoid/glutathione metabolism-like domain"/>
    <property type="match status" value="1"/>
</dbReference>
<evidence type="ECO:0000256" key="4">
    <source>
        <dbReference type="ARBA" id="ARBA00023136"/>
    </source>
</evidence>
<keyword evidence="4 5" id="KW-0472">Membrane</keyword>
<feature type="transmembrane region" description="Helical" evidence="5">
    <location>
        <begin position="6"/>
        <end position="26"/>
    </location>
</feature>
<dbReference type="Proteomes" id="UP000243978">
    <property type="component" value="Unassembled WGS sequence"/>
</dbReference>
<dbReference type="InterPro" id="IPR023352">
    <property type="entry name" value="MAPEG-like_dom_sf"/>
</dbReference>
<keyword evidence="3 5" id="KW-1133">Transmembrane helix</keyword>
<evidence type="ECO:0000256" key="5">
    <source>
        <dbReference type="SAM" id="Phobius"/>
    </source>
</evidence>
<sequence>MTLELWSVFVTGGMLWLSIVIQQLHLDKIGGTAYALSNRADPPPDSPAQGRLLRAVRNQSDVAAVWIALVLVQQITGSSGALTYWASLAMIVSRIFYLPLYAFGITPFRSLSWALFLFAAPVFAVGVVLGLGTIGVVAGQ</sequence>
<keyword evidence="2 5" id="KW-0812">Transmembrane</keyword>
<dbReference type="OrthoDB" id="7743618at2"/>
<name>A0A2T6BHD8_9RHOB</name>
<comment type="subcellular location">
    <subcellularLocation>
        <location evidence="1">Membrane</location>
    </subcellularLocation>
</comment>
<dbReference type="InterPro" id="IPR001129">
    <property type="entry name" value="Membr-assoc_MAPEG"/>
</dbReference>
<feature type="transmembrane region" description="Helical" evidence="5">
    <location>
        <begin position="115"/>
        <end position="138"/>
    </location>
</feature>
<evidence type="ECO:0000313" key="7">
    <source>
        <dbReference type="Proteomes" id="UP000243978"/>
    </source>
</evidence>
<dbReference type="AlphaFoldDB" id="A0A2T6BHD8"/>
<evidence type="ECO:0000256" key="3">
    <source>
        <dbReference type="ARBA" id="ARBA00022989"/>
    </source>
</evidence>
<reference evidence="6 7" key="1">
    <citation type="submission" date="2018-04" db="EMBL/GenBank/DDBJ databases">
        <title>Genomic Encyclopedia of Archaeal and Bacterial Type Strains, Phase II (KMG-II): from individual species to whole genera.</title>
        <authorList>
            <person name="Goeker M."/>
        </authorList>
    </citation>
    <scope>NUCLEOTIDE SEQUENCE [LARGE SCALE GENOMIC DNA]</scope>
    <source>
        <strain evidence="6 7">DSM 100977</strain>
    </source>
</reference>
<proteinExistence type="predicted"/>
<accession>A0A2T6BHD8</accession>
<dbReference type="GO" id="GO:0016020">
    <property type="term" value="C:membrane"/>
    <property type="evidence" value="ECO:0007669"/>
    <property type="project" value="UniProtKB-SubCell"/>
</dbReference>
<organism evidence="6 7">
    <name type="scientific">Litoreibacter ponti</name>
    <dbReference type="NCBI Taxonomy" id="1510457"/>
    <lineage>
        <taxon>Bacteria</taxon>
        <taxon>Pseudomonadati</taxon>
        <taxon>Pseudomonadota</taxon>
        <taxon>Alphaproteobacteria</taxon>
        <taxon>Rhodobacterales</taxon>
        <taxon>Roseobacteraceae</taxon>
        <taxon>Litoreibacter</taxon>
    </lineage>
</organism>
<comment type="caution">
    <text evidence="6">The sequence shown here is derived from an EMBL/GenBank/DDBJ whole genome shotgun (WGS) entry which is preliminary data.</text>
</comment>
<gene>
    <name evidence="6" type="ORF">C8N43_0114</name>
</gene>
<evidence type="ECO:0000256" key="2">
    <source>
        <dbReference type="ARBA" id="ARBA00022692"/>
    </source>
</evidence>
<dbReference type="Pfam" id="PF01124">
    <property type="entry name" value="MAPEG"/>
    <property type="match status" value="1"/>
</dbReference>
<dbReference type="EMBL" id="QBKS01000001">
    <property type="protein sequence ID" value="PTX55475.1"/>
    <property type="molecule type" value="Genomic_DNA"/>
</dbReference>
<protein>
    <submittedName>
        <fullName evidence="6">Putative MAPEG superfamily protein</fullName>
    </submittedName>
</protein>